<name>A0A432WQ96_9GAMM</name>
<dbReference type="InterPro" id="IPR051534">
    <property type="entry name" value="CBASS_pafABC_assoc_protein"/>
</dbReference>
<dbReference type="Pfam" id="PF08279">
    <property type="entry name" value="HTH_11"/>
    <property type="match status" value="1"/>
</dbReference>
<dbReference type="InterPro" id="IPR011991">
    <property type="entry name" value="ArsR-like_HTH"/>
</dbReference>
<dbReference type="InterPro" id="IPR057727">
    <property type="entry name" value="WCX_dom"/>
</dbReference>
<dbReference type="InterPro" id="IPR026881">
    <property type="entry name" value="WYL_dom"/>
</dbReference>
<dbReference type="InterPro" id="IPR001034">
    <property type="entry name" value="DeoR_HTH"/>
</dbReference>
<evidence type="ECO:0000256" key="1">
    <source>
        <dbReference type="ARBA" id="ARBA00023015"/>
    </source>
</evidence>
<dbReference type="EMBL" id="PIPP01000005">
    <property type="protein sequence ID" value="RUO35963.1"/>
    <property type="molecule type" value="Genomic_DNA"/>
</dbReference>
<feature type="domain" description="HTH deoR-type" evidence="3">
    <location>
        <begin position="4"/>
        <end position="63"/>
    </location>
</feature>
<dbReference type="PROSITE" id="PS51000">
    <property type="entry name" value="HTH_DEOR_2"/>
    <property type="match status" value="1"/>
</dbReference>
<dbReference type="PROSITE" id="PS52050">
    <property type="entry name" value="WYL"/>
    <property type="match status" value="1"/>
</dbReference>
<keyword evidence="1" id="KW-0805">Transcription regulation</keyword>
<accession>A0A432WQ96</accession>
<organism evidence="4 5">
    <name type="scientific">Aliidiomarina shirensis</name>
    <dbReference type="NCBI Taxonomy" id="1048642"/>
    <lineage>
        <taxon>Bacteria</taxon>
        <taxon>Pseudomonadati</taxon>
        <taxon>Pseudomonadota</taxon>
        <taxon>Gammaproteobacteria</taxon>
        <taxon>Alteromonadales</taxon>
        <taxon>Idiomarinaceae</taxon>
        <taxon>Aliidiomarina</taxon>
    </lineage>
</organism>
<gene>
    <name evidence="4" type="ORF">CWE13_10495</name>
</gene>
<protein>
    <submittedName>
        <fullName evidence="4">Transcriptional regulator</fullName>
    </submittedName>
</protein>
<dbReference type="Pfam" id="PF13280">
    <property type="entry name" value="WYL"/>
    <property type="match status" value="1"/>
</dbReference>
<dbReference type="GO" id="GO:0003700">
    <property type="term" value="F:DNA-binding transcription factor activity"/>
    <property type="evidence" value="ECO:0007669"/>
    <property type="project" value="InterPro"/>
</dbReference>
<dbReference type="InterPro" id="IPR013196">
    <property type="entry name" value="HTH_11"/>
</dbReference>
<dbReference type="Proteomes" id="UP000286934">
    <property type="component" value="Unassembled WGS sequence"/>
</dbReference>
<evidence type="ECO:0000313" key="5">
    <source>
        <dbReference type="Proteomes" id="UP000286934"/>
    </source>
</evidence>
<comment type="caution">
    <text evidence="4">The sequence shown here is derived from an EMBL/GenBank/DDBJ whole genome shotgun (WGS) entry which is preliminary data.</text>
</comment>
<sequence length="314" mass="35781">MAGPTTRVLALLELLQSHKRLKGSELAALLGVDKRTVRRYISALEELGIPVTTEHGPHGGYMLVAGFKLPPMMFTHEETLALSLGLLAAKALQLTDTSPALTSVQAKLERVMPEHIQARARSITQHTNLILPNTGLPQEQPLLMPLMEAIETRRRVEIIYVGQDQPELQREVDPYGMFYRLGHWYIGGFCQLRQALRIFRLDRLKEVKLLKATFERPENYNAADQFKESLCSMQGNLEVRVQLHTDLANAQRELGSSANILKQEGDFVFIETMVDSEHWFAWWLTRLPFDFTIISPNELKSAMRQRAEQLLSYC</sequence>
<dbReference type="InterPro" id="IPR036388">
    <property type="entry name" value="WH-like_DNA-bd_sf"/>
</dbReference>
<dbReference type="PANTHER" id="PTHR34580:SF3">
    <property type="entry name" value="PROTEIN PAFB"/>
    <property type="match status" value="1"/>
</dbReference>
<dbReference type="PANTHER" id="PTHR34580">
    <property type="match status" value="1"/>
</dbReference>
<evidence type="ECO:0000259" key="3">
    <source>
        <dbReference type="PROSITE" id="PS51000"/>
    </source>
</evidence>
<dbReference type="InterPro" id="IPR028349">
    <property type="entry name" value="PafC-like"/>
</dbReference>
<dbReference type="OrthoDB" id="9807255at2"/>
<dbReference type="Gene3D" id="1.10.10.10">
    <property type="entry name" value="Winged helix-like DNA-binding domain superfamily/Winged helix DNA-binding domain"/>
    <property type="match status" value="1"/>
</dbReference>
<dbReference type="SUPFAM" id="SSF46785">
    <property type="entry name" value="Winged helix' DNA-binding domain"/>
    <property type="match status" value="1"/>
</dbReference>
<keyword evidence="2" id="KW-0804">Transcription</keyword>
<evidence type="ECO:0000256" key="2">
    <source>
        <dbReference type="ARBA" id="ARBA00023163"/>
    </source>
</evidence>
<proteinExistence type="predicted"/>
<evidence type="ECO:0000313" key="4">
    <source>
        <dbReference type="EMBL" id="RUO35963.1"/>
    </source>
</evidence>
<dbReference type="CDD" id="cd00090">
    <property type="entry name" value="HTH_ARSR"/>
    <property type="match status" value="1"/>
</dbReference>
<reference evidence="5" key="1">
    <citation type="journal article" date="2018" name="Front. Microbiol.">
        <title>Genome-Based Analysis Reveals the Taxonomy and Diversity of the Family Idiomarinaceae.</title>
        <authorList>
            <person name="Liu Y."/>
            <person name="Lai Q."/>
            <person name="Shao Z."/>
        </authorList>
    </citation>
    <scope>NUCLEOTIDE SEQUENCE [LARGE SCALE GENOMIC DNA]</scope>
    <source>
        <strain evidence="5">AIS</strain>
    </source>
</reference>
<dbReference type="InterPro" id="IPR036390">
    <property type="entry name" value="WH_DNA-bd_sf"/>
</dbReference>
<keyword evidence="5" id="KW-1185">Reference proteome</keyword>
<dbReference type="PIRSF" id="PIRSF016838">
    <property type="entry name" value="PafC"/>
    <property type="match status" value="1"/>
</dbReference>
<dbReference type="RefSeq" id="WP_126808393.1">
    <property type="nucleotide sequence ID" value="NZ_PIPP01000005.1"/>
</dbReference>
<dbReference type="AlphaFoldDB" id="A0A432WQ96"/>
<dbReference type="SMART" id="SM00420">
    <property type="entry name" value="HTH_DEOR"/>
    <property type="match status" value="1"/>
</dbReference>
<dbReference type="Pfam" id="PF25583">
    <property type="entry name" value="WCX"/>
    <property type="match status" value="1"/>
</dbReference>